<reference evidence="2 3" key="1">
    <citation type="submission" date="2020-08" db="EMBL/GenBank/DDBJ databases">
        <title>Bridging the membrane lipid divide: bacteria of the FCB group superphylum have the potential to synthesize archaeal ether lipids.</title>
        <authorList>
            <person name="Villanueva L."/>
            <person name="Von Meijenfeldt F.A.B."/>
            <person name="Westbye A.B."/>
            <person name="Yadav S."/>
            <person name="Hopmans E.C."/>
            <person name="Dutilh B.E."/>
            <person name="Sinninghe Damste J.S."/>
        </authorList>
    </citation>
    <scope>NUCLEOTIDE SEQUENCE [LARGE SCALE GENOMIC DNA]</scope>
    <source>
        <strain evidence="2">NIOZ-UU100</strain>
    </source>
</reference>
<comment type="caution">
    <text evidence="2">The sequence shown here is derived from an EMBL/GenBank/DDBJ whole genome shotgun (WGS) entry which is preliminary data.</text>
</comment>
<accession>A0A8J6P935</accession>
<dbReference type="GO" id="GO:0005886">
    <property type="term" value="C:plasma membrane"/>
    <property type="evidence" value="ECO:0007669"/>
    <property type="project" value="UniProtKB-SubCell"/>
</dbReference>
<dbReference type="Pfam" id="PF01809">
    <property type="entry name" value="YidD"/>
    <property type="match status" value="1"/>
</dbReference>
<dbReference type="PROSITE" id="PS51257">
    <property type="entry name" value="PROKAR_LIPOPROTEIN"/>
    <property type="match status" value="1"/>
</dbReference>
<dbReference type="AlphaFoldDB" id="A0A8J6P935"/>
<sequence>MKSILILLVRGYQIVLSPWVGQSCRFTPTCSSYAIDALKEYGALRGSWMAIRRIGRCHPWHEGGHDPVPPKDGH</sequence>
<dbReference type="HAMAP" id="MF_00386">
    <property type="entry name" value="UPF0161_YidD"/>
    <property type="match status" value="1"/>
</dbReference>
<dbReference type="NCBIfam" id="TIGR00278">
    <property type="entry name" value="membrane protein insertion efficiency factor YidD"/>
    <property type="match status" value="1"/>
</dbReference>
<dbReference type="PANTHER" id="PTHR33383:SF1">
    <property type="entry name" value="MEMBRANE PROTEIN INSERTION EFFICIENCY FACTOR-RELATED"/>
    <property type="match status" value="1"/>
</dbReference>
<keyword evidence="1" id="KW-0472">Membrane</keyword>
<keyword evidence="1" id="KW-1003">Cell membrane</keyword>
<comment type="function">
    <text evidence="1">Could be involved in insertion of integral membrane proteins into the membrane.</text>
</comment>
<evidence type="ECO:0000313" key="3">
    <source>
        <dbReference type="Proteomes" id="UP000654401"/>
    </source>
</evidence>
<dbReference type="PANTHER" id="PTHR33383">
    <property type="entry name" value="MEMBRANE PROTEIN INSERTION EFFICIENCY FACTOR-RELATED"/>
    <property type="match status" value="1"/>
</dbReference>
<comment type="subcellular location">
    <subcellularLocation>
        <location evidence="1">Cell membrane</location>
        <topology evidence="1">Peripheral membrane protein</topology>
        <orientation evidence="1">Cytoplasmic side</orientation>
    </subcellularLocation>
</comment>
<comment type="similarity">
    <text evidence="1">Belongs to the UPF0161 family.</text>
</comment>
<proteinExistence type="inferred from homology"/>
<name>A0A8J6P935_9GAMM</name>
<organism evidence="2 3">
    <name type="scientific">Candidatus Thiopontia autotrophica</name>
    <dbReference type="NCBI Taxonomy" id="2841688"/>
    <lineage>
        <taxon>Bacteria</taxon>
        <taxon>Pseudomonadati</taxon>
        <taxon>Pseudomonadota</taxon>
        <taxon>Gammaproteobacteria</taxon>
        <taxon>Candidatus Thiopontia</taxon>
    </lineage>
</organism>
<dbReference type="InterPro" id="IPR002696">
    <property type="entry name" value="Membr_insert_effic_factor_YidD"/>
</dbReference>
<evidence type="ECO:0000313" key="2">
    <source>
        <dbReference type="EMBL" id="MBC8520213.1"/>
    </source>
</evidence>
<evidence type="ECO:0000256" key="1">
    <source>
        <dbReference type="HAMAP-Rule" id="MF_00386"/>
    </source>
</evidence>
<dbReference type="SMART" id="SM01234">
    <property type="entry name" value="Haemolytic"/>
    <property type="match status" value="1"/>
</dbReference>
<protein>
    <recommendedName>
        <fullName evidence="1">Putative membrane protein insertion efficiency factor</fullName>
    </recommendedName>
</protein>
<gene>
    <name evidence="2" type="primary">yidD</name>
    <name evidence="2" type="ORF">H8D24_07395</name>
</gene>
<dbReference type="Proteomes" id="UP000654401">
    <property type="component" value="Unassembled WGS sequence"/>
</dbReference>
<dbReference type="EMBL" id="JACNFK010000034">
    <property type="protein sequence ID" value="MBC8520213.1"/>
    <property type="molecule type" value="Genomic_DNA"/>
</dbReference>